<dbReference type="AlphaFoldDB" id="A0A6C2U2T5"/>
<feature type="transmembrane region" description="Helical" evidence="1">
    <location>
        <begin position="232"/>
        <end position="248"/>
    </location>
</feature>
<keyword evidence="1" id="KW-0472">Membrane</keyword>
<gene>
    <name evidence="3" type="ORF">PDESU_02736</name>
</gene>
<dbReference type="NCBIfam" id="TIGR02595">
    <property type="entry name" value="PEP_CTERM"/>
    <property type="match status" value="1"/>
</dbReference>
<dbReference type="Proteomes" id="UP000366872">
    <property type="component" value="Unassembled WGS sequence"/>
</dbReference>
<evidence type="ECO:0008006" key="5">
    <source>
        <dbReference type="Google" id="ProtNLM"/>
    </source>
</evidence>
<dbReference type="EMBL" id="CAAHFG010000001">
    <property type="protein sequence ID" value="VGO14177.1"/>
    <property type="molecule type" value="Genomic_DNA"/>
</dbReference>
<evidence type="ECO:0000256" key="2">
    <source>
        <dbReference type="SAM" id="SignalP"/>
    </source>
</evidence>
<protein>
    <recommendedName>
        <fullName evidence="5">PEP-CTERM protein-sorting domain-containing protein</fullName>
    </recommendedName>
</protein>
<dbReference type="RefSeq" id="WP_136079678.1">
    <property type="nucleotide sequence ID" value="NZ_CAAHFG010000001.1"/>
</dbReference>
<name>A0A6C2U2T5_PONDE</name>
<feature type="chain" id="PRO_5025617521" description="PEP-CTERM protein-sorting domain-containing protein" evidence="2">
    <location>
        <begin position="23"/>
        <end position="254"/>
    </location>
</feature>
<evidence type="ECO:0000313" key="3">
    <source>
        <dbReference type="EMBL" id="VGO14177.1"/>
    </source>
</evidence>
<accession>A0A6C2U2T5</accession>
<sequence>MRNALKATIIMLTGMLAVSSNAELIGSLHMSAGVDINNVDVMGPELTRTGNGNVNTRGTVAGTLNFLAGTTGLLESDVRAFSASTVLRDLNRFGNNSNGGSLMTWDYDFTGQSSPSFNFHVDFTAEGGKPVDQELRFYVSYNNGGSLSLDTTDITSATPGAGALVSGNTAEYISLLNLGPTATSGILDVDITSIVNTAIANGGGIRIALVDNTFRNTVTFFNDSGIQAIPEPATLGLIAAFGGGILFIRRRFMI</sequence>
<keyword evidence="1" id="KW-0812">Transmembrane</keyword>
<reference evidence="3 4" key="1">
    <citation type="submission" date="2019-04" db="EMBL/GenBank/DDBJ databases">
        <authorList>
            <person name="Van Vliet M D."/>
        </authorList>
    </citation>
    <scope>NUCLEOTIDE SEQUENCE [LARGE SCALE GENOMIC DNA]</scope>
    <source>
        <strain evidence="3 4">F1</strain>
    </source>
</reference>
<dbReference type="InterPro" id="IPR013424">
    <property type="entry name" value="Ice-binding_C"/>
</dbReference>
<proteinExistence type="predicted"/>
<feature type="signal peptide" evidence="2">
    <location>
        <begin position="1"/>
        <end position="22"/>
    </location>
</feature>
<evidence type="ECO:0000313" key="4">
    <source>
        <dbReference type="Proteomes" id="UP000366872"/>
    </source>
</evidence>
<organism evidence="3 4">
    <name type="scientific">Pontiella desulfatans</name>
    <dbReference type="NCBI Taxonomy" id="2750659"/>
    <lineage>
        <taxon>Bacteria</taxon>
        <taxon>Pseudomonadati</taxon>
        <taxon>Kiritimatiellota</taxon>
        <taxon>Kiritimatiellia</taxon>
        <taxon>Kiritimatiellales</taxon>
        <taxon>Pontiellaceae</taxon>
        <taxon>Pontiella</taxon>
    </lineage>
</organism>
<evidence type="ECO:0000256" key="1">
    <source>
        <dbReference type="SAM" id="Phobius"/>
    </source>
</evidence>
<keyword evidence="2" id="KW-0732">Signal</keyword>
<keyword evidence="4" id="KW-1185">Reference proteome</keyword>
<keyword evidence="1" id="KW-1133">Transmembrane helix</keyword>